<accession>A0A453IKB7</accession>
<reference evidence="1" key="4">
    <citation type="submission" date="2019-03" db="UniProtKB">
        <authorList>
            <consortium name="EnsemblPlants"/>
        </authorList>
    </citation>
    <scope>IDENTIFICATION</scope>
</reference>
<reference evidence="2" key="1">
    <citation type="journal article" date="2014" name="Science">
        <title>Ancient hybridizations among the ancestral genomes of bread wheat.</title>
        <authorList>
            <consortium name="International Wheat Genome Sequencing Consortium,"/>
            <person name="Marcussen T."/>
            <person name="Sandve S.R."/>
            <person name="Heier L."/>
            <person name="Spannagl M."/>
            <person name="Pfeifer M."/>
            <person name="Jakobsen K.S."/>
            <person name="Wulff B.B."/>
            <person name="Steuernagel B."/>
            <person name="Mayer K.F."/>
            <person name="Olsen O.A."/>
        </authorList>
    </citation>
    <scope>NUCLEOTIDE SEQUENCE [LARGE SCALE GENOMIC DNA]</scope>
    <source>
        <strain evidence="2">cv. AL8/78</strain>
    </source>
</reference>
<sequence length="89" mass="10107">MKKKGKSQHITQSCDLVPEENYKSRVKVYDQINFSREIGARGYNLLLDQRPHPSISHVDDFAAGNHDVQGCISLIDQPYVAGRIFSLDF</sequence>
<reference evidence="1" key="5">
    <citation type="journal article" date="2021" name="G3 (Bethesda)">
        <title>Aegilops tauschii genome assembly Aet v5.0 features greater sequence contiguity and improved annotation.</title>
        <authorList>
            <person name="Wang L."/>
            <person name="Zhu T."/>
            <person name="Rodriguez J.C."/>
            <person name="Deal K.R."/>
            <person name="Dubcovsky J."/>
            <person name="McGuire P.E."/>
            <person name="Lux T."/>
            <person name="Spannagl M."/>
            <person name="Mayer K.F.X."/>
            <person name="Baldrich P."/>
            <person name="Meyers B.C."/>
            <person name="Huo N."/>
            <person name="Gu Y.Q."/>
            <person name="Zhou H."/>
            <person name="Devos K.M."/>
            <person name="Bennetzen J.L."/>
            <person name="Unver T."/>
            <person name="Budak H."/>
            <person name="Gulick P.J."/>
            <person name="Galiba G."/>
            <person name="Kalapos B."/>
            <person name="Nelson D.R."/>
            <person name="Li P."/>
            <person name="You F.M."/>
            <person name="Luo M.C."/>
            <person name="Dvorak J."/>
        </authorList>
    </citation>
    <scope>NUCLEOTIDE SEQUENCE [LARGE SCALE GENOMIC DNA]</scope>
    <source>
        <strain evidence="1">cv. AL8/78</strain>
    </source>
</reference>
<organism evidence="1 2">
    <name type="scientific">Aegilops tauschii subsp. strangulata</name>
    <name type="common">Goatgrass</name>
    <dbReference type="NCBI Taxonomy" id="200361"/>
    <lineage>
        <taxon>Eukaryota</taxon>
        <taxon>Viridiplantae</taxon>
        <taxon>Streptophyta</taxon>
        <taxon>Embryophyta</taxon>
        <taxon>Tracheophyta</taxon>
        <taxon>Spermatophyta</taxon>
        <taxon>Magnoliopsida</taxon>
        <taxon>Liliopsida</taxon>
        <taxon>Poales</taxon>
        <taxon>Poaceae</taxon>
        <taxon>BOP clade</taxon>
        <taxon>Pooideae</taxon>
        <taxon>Triticodae</taxon>
        <taxon>Triticeae</taxon>
        <taxon>Triticinae</taxon>
        <taxon>Aegilops</taxon>
    </lineage>
</organism>
<dbReference type="EnsemblPlants" id="AET4Gv20589000.16">
    <property type="protein sequence ID" value="AET4Gv20589000.16"/>
    <property type="gene ID" value="AET4Gv20589000"/>
</dbReference>
<proteinExistence type="predicted"/>
<name>A0A453IKB7_AEGTS</name>
<evidence type="ECO:0000313" key="1">
    <source>
        <dbReference type="EnsemblPlants" id="AET4Gv20589000.16"/>
    </source>
</evidence>
<dbReference type="Gramene" id="AET4Gv20589000.16">
    <property type="protein sequence ID" value="AET4Gv20589000.16"/>
    <property type="gene ID" value="AET4Gv20589000"/>
</dbReference>
<reference evidence="1" key="3">
    <citation type="journal article" date="2017" name="Nature">
        <title>Genome sequence of the progenitor of the wheat D genome Aegilops tauschii.</title>
        <authorList>
            <person name="Luo M.C."/>
            <person name="Gu Y.Q."/>
            <person name="Puiu D."/>
            <person name="Wang H."/>
            <person name="Twardziok S.O."/>
            <person name="Deal K.R."/>
            <person name="Huo N."/>
            <person name="Zhu T."/>
            <person name="Wang L."/>
            <person name="Wang Y."/>
            <person name="McGuire P.E."/>
            <person name="Liu S."/>
            <person name="Long H."/>
            <person name="Ramasamy R.K."/>
            <person name="Rodriguez J.C."/>
            <person name="Van S.L."/>
            <person name="Yuan L."/>
            <person name="Wang Z."/>
            <person name="Xia Z."/>
            <person name="Xiao L."/>
            <person name="Anderson O.D."/>
            <person name="Ouyang S."/>
            <person name="Liang Y."/>
            <person name="Zimin A.V."/>
            <person name="Pertea G."/>
            <person name="Qi P."/>
            <person name="Bennetzen J.L."/>
            <person name="Dai X."/>
            <person name="Dawson M.W."/>
            <person name="Muller H.G."/>
            <person name="Kugler K."/>
            <person name="Rivarola-Duarte L."/>
            <person name="Spannagl M."/>
            <person name="Mayer K.F.X."/>
            <person name="Lu F.H."/>
            <person name="Bevan M.W."/>
            <person name="Leroy P."/>
            <person name="Li P."/>
            <person name="You F.M."/>
            <person name="Sun Q."/>
            <person name="Liu Z."/>
            <person name="Lyons E."/>
            <person name="Wicker T."/>
            <person name="Salzberg S.L."/>
            <person name="Devos K.M."/>
            <person name="Dvorak J."/>
        </authorList>
    </citation>
    <scope>NUCLEOTIDE SEQUENCE [LARGE SCALE GENOMIC DNA]</scope>
    <source>
        <strain evidence="1">cv. AL8/78</strain>
    </source>
</reference>
<dbReference type="Proteomes" id="UP000015105">
    <property type="component" value="Chromosome 4D"/>
</dbReference>
<evidence type="ECO:0000313" key="2">
    <source>
        <dbReference type="Proteomes" id="UP000015105"/>
    </source>
</evidence>
<reference evidence="2" key="2">
    <citation type="journal article" date="2017" name="Nat. Plants">
        <title>The Aegilops tauschii genome reveals multiple impacts of transposons.</title>
        <authorList>
            <person name="Zhao G."/>
            <person name="Zou C."/>
            <person name="Li K."/>
            <person name="Wang K."/>
            <person name="Li T."/>
            <person name="Gao L."/>
            <person name="Zhang X."/>
            <person name="Wang H."/>
            <person name="Yang Z."/>
            <person name="Liu X."/>
            <person name="Jiang W."/>
            <person name="Mao L."/>
            <person name="Kong X."/>
            <person name="Jiao Y."/>
            <person name="Jia J."/>
        </authorList>
    </citation>
    <scope>NUCLEOTIDE SEQUENCE [LARGE SCALE GENOMIC DNA]</scope>
    <source>
        <strain evidence="2">cv. AL8/78</strain>
    </source>
</reference>
<dbReference type="AlphaFoldDB" id="A0A453IKB7"/>
<protein>
    <submittedName>
        <fullName evidence="1">Uncharacterized protein</fullName>
    </submittedName>
</protein>
<keyword evidence="2" id="KW-1185">Reference proteome</keyword>